<evidence type="ECO:0008006" key="4">
    <source>
        <dbReference type="Google" id="ProtNLM"/>
    </source>
</evidence>
<name>A0A7I7TAQ1_9MYCO</name>
<dbReference type="KEGG" id="mhev:MHEL_43910"/>
<keyword evidence="3" id="KW-1185">Reference proteome</keyword>
<evidence type="ECO:0000256" key="1">
    <source>
        <dbReference type="SAM" id="SignalP"/>
    </source>
</evidence>
<sequence length="102" mass="10513">MRYLFVPVASAALLLGSAAVSSAEPSVNHCPPQDQSQVDIVNGPISCADAYATAGQYQAEGEKYQQIGPFTCYTGNAMTLPIVLSCASGASDFAVNNAIPAQ</sequence>
<proteinExistence type="predicted"/>
<evidence type="ECO:0000313" key="2">
    <source>
        <dbReference type="EMBL" id="BBY66148.1"/>
    </source>
</evidence>
<dbReference type="AlphaFoldDB" id="A0A7I7TAQ1"/>
<accession>A0A7I7TAQ1</accession>
<evidence type="ECO:0000313" key="3">
    <source>
        <dbReference type="Proteomes" id="UP000467148"/>
    </source>
</evidence>
<gene>
    <name evidence="2" type="ORF">MHEL_43910</name>
</gene>
<dbReference type="Proteomes" id="UP000467148">
    <property type="component" value="Chromosome"/>
</dbReference>
<organism evidence="2 3">
    <name type="scientific">Mycolicibacterium helvum</name>
    <dbReference type="NCBI Taxonomy" id="1534349"/>
    <lineage>
        <taxon>Bacteria</taxon>
        <taxon>Bacillati</taxon>
        <taxon>Actinomycetota</taxon>
        <taxon>Actinomycetes</taxon>
        <taxon>Mycobacteriales</taxon>
        <taxon>Mycobacteriaceae</taxon>
        <taxon>Mycolicibacterium</taxon>
    </lineage>
</organism>
<reference evidence="2 3" key="1">
    <citation type="journal article" date="2019" name="Emerg. Microbes Infect.">
        <title>Comprehensive subspecies identification of 175 nontuberculous mycobacteria species based on 7547 genomic profiles.</title>
        <authorList>
            <person name="Matsumoto Y."/>
            <person name="Kinjo T."/>
            <person name="Motooka D."/>
            <person name="Nabeya D."/>
            <person name="Jung N."/>
            <person name="Uechi K."/>
            <person name="Horii T."/>
            <person name="Iida T."/>
            <person name="Fujita J."/>
            <person name="Nakamura S."/>
        </authorList>
    </citation>
    <scope>NUCLEOTIDE SEQUENCE [LARGE SCALE GENOMIC DNA]</scope>
    <source>
        <strain evidence="2 3">JCM 30396</strain>
    </source>
</reference>
<protein>
    <recommendedName>
        <fullName evidence="4">Secreted protein</fullName>
    </recommendedName>
</protein>
<dbReference type="EMBL" id="AP022596">
    <property type="protein sequence ID" value="BBY66148.1"/>
    <property type="molecule type" value="Genomic_DNA"/>
</dbReference>
<keyword evidence="1" id="KW-0732">Signal</keyword>
<feature type="chain" id="PRO_5039049024" description="Secreted protein" evidence="1">
    <location>
        <begin position="23"/>
        <end position="102"/>
    </location>
</feature>
<feature type="signal peptide" evidence="1">
    <location>
        <begin position="1"/>
        <end position="22"/>
    </location>
</feature>